<protein>
    <recommendedName>
        <fullName evidence="12">Cyclin-dependent kinase</fullName>
    </recommendedName>
</protein>
<dbReference type="AlphaFoldDB" id="A0A0B2XFP0"/>
<evidence type="ECO:0000313" key="11">
    <source>
        <dbReference type="Proteomes" id="UP000002498"/>
    </source>
</evidence>
<dbReference type="Proteomes" id="UP000002498">
    <property type="component" value="Unassembled WGS sequence"/>
</dbReference>
<dbReference type="Pfam" id="PF08528">
    <property type="entry name" value="Whi5"/>
    <property type="match status" value="1"/>
</dbReference>
<feature type="compositionally biased region" description="Low complexity" evidence="9">
    <location>
        <begin position="339"/>
        <end position="375"/>
    </location>
</feature>
<evidence type="ECO:0000256" key="8">
    <source>
        <dbReference type="ARBA" id="ARBA00023242"/>
    </source>
</evidence>
<dbReference type="OrthoDB" id="5345625at2759"/>
<feature type="region of interest" description="Disordered" evidence="9">
    <location>
        <begin position="137"/>
        <end position="253"/>
    </location>
</feature>
<dbReference type="GeneID" id="23632216"/>
<feature type="region of interest" description="Disordered" evidence="9">
    <location>
        <begin position="310"/>
        <end position="375"/>
    </location>
</feature>
<keyword evidence="11" id="KW-1185">Reference proteome</keyword>
<reference evidence="10 11" key="1">
    <citation type="journal article" date="2011" name="PLoS Genet.">
        <title>Genome sequencing and comparative transcriptomics of the model entomopathogenic fungi Metarhizium anisopliae and M. acridum.</title>
        <authorList>
            <person name="Gao Q."/>
            <person name="Jin K."/>
            <person name="Ying S.H."/>
            <person name="Zhang Y."/>
            <person name="Xiao G."/>
            <person name="Shang Y."/>
            <person name="Duan Z."/>
            <person name="Hu X."/>
            <person name="Xie X.Q."/>
            <person name="Zhou G."/>
            <person name="Peng G."/>
            <person name="Luo Z."/>
            <person name="Huang W."/>
            <person name="Wang B."/>
            <person name="Fang W."/>
            <person name="Wang S."/>
            <person name="Zhong Y."/>
            <person name="Ma L.J."/>
            <person name="St Leger R.J."/>
            <person name="Zhao G.P."/>
            <person name="Pei Y."/>
            <person name="Feng M.G."/>
            <person name="Xia Y."/>
            <person name="Wang C."/>
        </authorList>
    </citation>
    <scope>NUCLEOTIDE SEQUENCE [LARGE SCALE GENOMIC DNA]</scope>
    <source>
        <strain evidence="11">ARSEF 23 / ATCC MYA-3075</strain>
    </source>
</reference>
<keyword evidence="5" id="KW-0678">Repressor</keyword>
<keyword evidence="8" id="KW-0539">Nucleus</keyword>
<evidence type="ECO:0000256" key="5">
    <source>
        <dbReference type="ARBA" id="ARBA00022491"/>
    </source>
</evidence>
<keyword evidence="6" id="KW-0805">Transcription regulation</keyword>
<dbReference type="GO" id="GO:0005634">
    <property type="term" value="C:nucleus"/>
    <property type="evidence" value="ECO:0007669"/>
    <property type="project" value="UniProtKB-SubCell"/>
</dbReference>
<comment type="similarity">
    <text evidence="3">Belongs to the WHI5/NRM1 family.</text>
</comment>
<evidence type="ECO:0000256" key="3">
    <source>
        <dbReference type="ARBA" id="ARBA00006922"/>
    </source>
</evidence>
<keyword evidence="7" id="KW-0804">Transcription</keyword>
<evidence type="ECO:0000313" key="10">
    <source>
        <dbReference type="EMBL" id="KHO11525.1"/>
    </source>
</evidence>
<dbReference type="HOGENOM" id="CLU_062657_0_0_1"/>
<dbReference type="RefSeq" id="XP_011410988.1">
    <property type="nucleotide sequence ID" value="XM_011412686.1"/>
</dbReference>
<accession>A0A0B2XFP0</accession>
<evidence type="ECO:0008006" key="12">
    <source>
        <dbReference type="Google" id="ProtNLM"/>
    </source>
</evidence>
<proteinExistence type="inferred from homology"/>
<feature type="compositionally biased region" description="Low complexity" evidence="9">
    <location>
        <begin position="159"/>
        <end position="184"/>
    </location>
</feature>
<sequence>MTGASGGGRELTACGLPVGRLCSRVHRALPPARSTHTTPRRLELPLPFLHDPSSSRPHLLLPLFPRHTRAELFLSPNGPSLPTPIGFVCLSRSAALTPPPSNTPCSSSYASCTPTINTTTMHGSPAKQRAALAPLDANARPSLPSPKMPKDGSVSVIPLTGGSSPLKKSLSSSLTTTTTTSGTKRPAEELTPPGRKKTCVEEVRVPLPSPFLPSQARMLNKRAQDARRSRTSSPDSPSLFDTSAAEGDSSWATAATEPDVGIVADAPALLAPRQRGTMTREQAREKAAILRLRLGLASYKVRTGQTTVPLADLERKPLPRKTVRVQSPPPLPSRKHAHASASAAAGEPGTASPGPSSTLSKGAASGLLSLARSQS</sequence>
<evidence type="ECO:0000256" key="1">
    <source>
        <dbReference type="ARBA" id="ARBA00004123"/>
    </source>
</evidence>
<dbReference type="KEGG" id="maj:MAA_10767"/>
<organism evidence="10 11">
    <name type="scientific">Metarhizium robertsii (strain ARSEF 23 / ATCC MYA-3075)</name>
    <name type="common">Metarhizium anisopliae (strain ARSEF 23)</name>
    <dbReference type="NCBI Taxonomy" id="655844"/>
    <lineage>
        <taxon>Eukaryota</taxon>
        <taxon>Fungi</taxon>
        <taxon>Dikarya</taxon>
        <taxon>Ascomycota</taxon>
        <taxon>Pezizomycotina</taxon>
        <taxon>Sordariomycetes</taxon>
        <taxon>Hypocreomycetidae</taxon>
        <taxon>Hypocreales</taxon>
        <taxon>Clavicipitaceae</taxon>
        <taxon>Metarhizium</taxon>
    </lineage>
</organism>
<name>A0A0B2XFP0_METRA</name>
<reference evidence="10 11" key="2">
    <citation type="journal article" date="2014" name="Proc. Natl. Acad. Sci. U.S.A.">
        <title>Trajectory and genomic determinants of fungal-pathogen speciation and host adaptation.</title>
        <authorList>
            <person name="Hu X."/>
            <person name="Xiao G."/>
            <person name="Zheng P."/>
            <person name="Shang Y."/>
            <person name="Su Y."/>
            <person name="Zhang X."/>
            <person name="Liu X."/>
            <person name="Zhan S."/>
            <person name="St Leger R.J."/>
            <person name="Wang C."/>
        </authorList>
    </citation>
    <scope>GENOME REANNOTATION</scope>
    <source>
        <strain evidence="11">ARSEF 23 / ATCC MYA-3075</strain>
    </source>
</reference>
<dbReference type="InterPro" id="IPR013734">
    <property type="entry name" value="TF_Nrm1/Whi5"/>
</dbReference>
<dbReference type="GO" id="GO:0005737">
    <property type="term" value="C:cytoplasm"/>
    <property type="evidence" value="ECO:0007669"/>
    <property type="project" value="UniProtKB-SubCell"/>
</dbReference>
<comment type="caution">
    <text evidence="10">The sequence shown here is derived from an EMBL/GenBank/DDBJ whole genome shotgun (WGS) entry which is preliminary data.</text>
</comment>
<evidence type="ECO:0000256" key="7">
    <source>
        <dbReference type="ARBA" id="ARBA00023163"/>
    </source>
</evidence>
<evidence type="ECO:0000256" key="9">
    <source>
        <dbReference type="SAM" id="MobiDB-lite"/>
    </source>
</evidence>
<keyword evidence="4" id="KW-0963">Cytoplasm</keyword>
<evidence type="ECO:0000256" key="6">
    <source>
        <dbReference type="ARBA" id="ARBA00023015"/>
    </source>
</evidence>
<dbReference type="EMBL" id="ADNJ02000002">
    <property type="protein sequence ID" value="KHO11525.1"/>
    <property type="molecule type" value="Genomic_DNA"/>
</dbReference>
<gene>
    <name evidence="10" type="ORF">MAA_10767</name>
</gene>
<evidence type="ECO:0000256" key="4">
    <source>
        <dbReference type="ARBA" id="ARBA00022490"/>
    </source>
</evidence>
<evidence type="ECO:0000256" key="2">
    <source>
        <dbReference type="ARBA" id="ARBA00004496"/>
    </source>
</evidence>
<comment type="subcellular location">
    <subcellularLocation>
        <location evidence="2">Cytoplasm</location>
    </subcellularLocation>
    <subcellularLocation>
        <location evidence="1">Nucleus</location>
    </subcellularLocation>
</comment>